<dbReference type="AlphaFoldDB" id="A0A6J7SY05"/>
<dbReference type="EMBL" id="CAFBQH010000011">
    <property type="protein sequence ID" value="CAB5045671.1"/>
    <property type="molecule type" value="Genomic_DNA"/>
</dbReference>
<proteinExistence type="predicted"/>
<protein>
    <submittedName>
        <fullName evidence="1">Unannotated protein</fullName>
    </submittedName>
</protein>
<organism evidence="1">
    <name type="scientific">freshwater metagenome</name>
    <dbReference type="NCBI Taxonomy" id="449393"/>
    <lineage>
        <taxon>unclassified sequences</taxon>
        <taxon>metagenomes</taxon>
        <taxon>ecological metagenomes</taxon>
    </lineage>
</organism>
<accession>A0A6J7SY05</accession>
<name>A0A6J7SY05_9ZZZZ</name>
<reference evidence="1" key="1">
    <citation type="submission" date="2020-05" db="EMBL/GenBank/DDBJ databases">
        <authorList>
            <person name="Chiriac C."/>
            <person name="Salcher M."/>
            <person name="Ghai R."/>
            <person name="Kavagutti S V."/>
        </authorList>
    </citation>
    <scope>NUCLEOTIDE SEQUENCE</scope>
</reference>
<evidence type="ECO:0000313" key="1">
    <source>
        <dbReference type="EMBL" id="CAB5045671.1"/>
    </source>
</evidence>
<sequence length="78" mass="9059">MLEIRSLGKKRPKLHFTLAYELRDDPQGTRLVTRMRSRIDFPFGSLVEKLILGPGDGFMLRRQLLTIKKNVSHNAEHN</sequence>
<gene>
    <name evidence="1" type="ORF">UFOPK4293_00293</name>
</gene>